<evidence type="ECO:0000313" key="5">
    <source>
        <dbReference type="EMBL" id="KAL1586109.1"/>
    </source>
</evidence>
<keyword evidence="4" id="KW-0472">Membrane</keyword>
<dbReference type="InterPro" id="IPR007577">
    <property type="entry name" value="GlycoTrfase_DXD_sugar-bd_CS"/>
</dbReference>
<dbReference type="GO" id="GO:0000030">
    <property type="term" value="F:mannosyltransferase activity"/>
    <property type="evidence" value="ECO:0007669"/>
    <property type="project" value="TreeGrafter"/>
</dbReference>
<feature type="transmembrane region" description="Helical" evidence="4">
    <location>
        <begin position="7"/>
        <end position="31"/>
    </location>
</feature>
<reference evidence="5 6" key="1">
    <citation type="journal article" date="2020" name="Microbiol. Resour. Announc.">
        <title>Draft Genome Sequence of a Cladosporium Species Isolated from the Mesophotic Ascidian Didemnum maculosum.</title>
        <authorList>
            <person name="Gioti A."/>
            <person name="Siaperas R."/>
            <person name="Nikolaivits E."/>
            <person name="Le Goff G."/>
            <person name="Ouazzani J."/>
            <person name="Kotoulas G."/>
            <person name="Topakas E."/>
        </authorList>
    </citation>
    <scope>NUCLEOTIDE SEQUENCE [LARGE SCALE GENOMIC DNA]</scope>
    <source>
        <strain evidence="5 6">TM138-S3</strain>
    </source>
</reference>
<dbReference type="Proteomes" id="UP000803884">
    <property type="component" value="Unassembled WGS sequence"/>
</dbReference>
<accession>A0AB34KM71</accession>
<dbReference type="GeneID" id="96006190"/>
<evidence type="ECO:0000256" key="4">
    <source>
        <dbReference type="SAM" id="Phobius"/>
    </source>
</evidence>
<dbReference type="SUPFAM" id="SSF53448">
    <property type="entry name" value="Nucleotide-diphospho-sugar transferases"/>
    <property type="match status" value="1"/>
</dbReference>
<dbReference type="RefSeq" id="XP_069229214.1">
    <property type="nucleotide sequence ID" value="XM_069373352.1"/>
</dbReference>
<keyword evidence="4" id="KW-1133">Transmembrane helix</keyword>
<evidence type="ECO:0008006" key="7">
    <source>
        <dbReference type="Google" id="ProtNLM"/>
    </source>
</evidence>
<dbReference type="Pfam" id="PF04488">
    <property type="entry name" value="Gly_transf_sug"/>
    <property type="match status" value="1"/>
</dbReference>
<feature type="transmembrane region" description="Helical" evidence="4">
    <location>
        <begin position="301"/>
        <end position="321"/>
    </location>
</feature>
<comment type="similarity">
    <text evidence="1">Belongs to the glycosyltransferase 32 family.</text>
</comment>
<name>A0AB34KM71_9PEZI</name>
<dbReference type="PANTHER" id="PTHR32385">
    <property type="entry name" value="MANNOSYL PHOSPHORYLINOSITOL CERAMIDE SYNTHASE"/>
    <property type="match status" value="1"/>
</dbReference>
<organism evidence="5 6">
    <name type="scientific">Cladosporium halotolerans</name>
    <dbReference type="NCBI Taxonomy" id="1052096"/>
    <lineage>
        <taxon>Eukaryota</taxon>
        <taxon>Fungi</taxon>
        <taxon>Dikarya</taxon>
        <taxon>Ascomycota</taxon>
        <taxon>Pezizomycotina</taxon>
        <taxon>Dothideomycetes</taxon>
        <taxon>Dothideomycetidae</taxon>
        <taxon>Cladosporiales</taxon>
        <taxon>Cladosporiaceae</taxon>
        <taxon>Cladosporium</taxon>
    </lineage>
</organism>
<evidence type="ECO:0000313" key="6">
    <source>
        <dbReference type="Proteomes" id="UP000803884"/>
    </source>
</evidence>
<dbReference type="AlphaFoldDB" id="A0AB34KM71"/>
<dbReference type="Gene3D" id="3.90.550.20">
    <property type="match status" value="1"/>
</dbReference>
<dbReference type="GO" id="GO:0016020">
    <property type="term" value="C:membrane"/>
    <property type="evidence" value="ECO:0007669"/>
    <property type="project" value="GOC"/>
</dbReference>
<dbReference type="PANTHER" id="PTHR32385:SF15">
    <property type="entry name" value="INOSITOL PHOSPHOCERAMIDE MANNOSYLTRANSFERASE 1"/>
    <property type="match status" value="1"/>
</dbReference>
<comment type="caution">
    <text evidence="5">The sequence shown here is derived from an EMBL/GenBank/DDBJ whole genome shotgun (WGS) entry which is preliminary data.</text>
</comment>
<evidence type="ECO:0000256" key="3">
    <source>
        <dbReference type="SAM" id="MobiDB-lite"/>
    </source>
</evidence>
<keyword evidence="4" id="KW-0812">Transmembrane</keyword>
<evidence type="ECO:0000256" key="2">
    <source>
        <dbReference type="ARBA" id="ARBA00022679"/>
    </source>
</evidence>
<sequence>MRTHHRIATCFMIGFILCGTALTLSLIYLRWHIRDLWECIHTYATFDALDLDLFTYPPTYADTKLAAQSPQLAPKILHQIMLHEEHHNTTLSKYTTARQSCTSLHPTWDHKLWTNNNATIFVVTNYPHILPHYLSYPQPIQRTNILRYLLLHHFGGVYLDADITCRAPLGPLLHTPFLTPAAHPAGINNAFILSRAQHPFLTSLIARIPSRNLPWPLPYVENMLSTGCMFFSNAWMAYMRRRDGLDSQDRVFVLADERGRLGAHLLRGRTVTPLFEHGGASSWHSWDADLIRFLDVAGKPLMISAAACLAAIAGVGCLVVMRRKRGLVRRRGRKGADVEKKRGGSKTRVM</sequence>
<protein>
    <recommendedName>
        <fullName evidence="7">Glycosyltransferase family 32 protein</fullName>
    </recommendedName>
</protein>
<feature type="region of interest" description="Disordered" evidence="3">
    <location>
        <begin position="331"/>
        <end position="350"/>
    </location>
</feature>
<dbReference type="EMBL" id="JAAQHG020000016">
    <property type="protein sequence ID" value="KAL1586109.1"/>
    <property type="molecule type" value="Genomic_DNA"/>
</dbReference>
<proteinExistence type="inferred from homology"/>
<dbReference type="InterPro" id="IPR051706">
    <property type="entry name" value="Glycosyltransferase_domain"/>
</dbReference>
<keyword evidence="2" id="KW-0808">Transferase</keyword>
<keyword evidence="6" id="KW-1185">Reference proteome</keyword>
<dbReference type="InterPro" id="IPR029044">
    <property type="entry name" value="Nucleotide-diphossugar_trans"/>
</dbReference>
<dbReference type="GO" id="GO:0051999">
    <property type="term" value="P:mannosyl-inositol phosphorylceramide biosynthetic process"/>
    <property type="evidence" value="ECO:0007669"/>
    <property type="project" value="TreeGrafter"/>
</dbReference>
<evidence type="ECO:0000256" key="1">
    <source>
        <dbReference type="ARBA" id="ARBA00009003"/>
    </source>
</evidence>
<gene>
    <name evidence="5" type="ORF">WHR41_04746</name>
</gene>